<proteinExistence type="inferred from homology"/>
<dbReference type="RefSeq" id="WP_266070615.1">
    <property type="nucleotide sequence ID" value="NZ_JAPJDA010000024.1"/>
</dbReference>
<dbReference type="EMBL" id="JAPJDA010000024">
    <property type="protein sequence ID" value="MCX2839260.1"/>
    <property type="molecule type" value="Genomic_DNA"/>
</dbReference>
<evidence type="ECO:0000313" key="6">
    <source>
        <dbReference type="Proteomes" id="UP001148482"/>
    </source>
</evidence>
<keyword evidence="2 5" id="KW-0378">Hydrolase</keyword>
<evidence type="ECO:0000256" key="3">
    <source>
        <dbReference type="SAM" id="SignalP"/>
    </source>
</evidence>
<dbReference type="Gene3D" id="3.40.50.1820">
    <property type="entry name" value="alpha/beta hydrolase"/>
    <property type="match status" value="1"/>
</dbReference>
<gene>
    <name evidence="5" type="ORF">OQ279_13985</name>
</gene>
<reference evidence="5" key="1">
    <citation type="submission" date="2022-11" db="EMBL/GenBank/DDBJ databases">
        <title>Salinimicrobium profundisediminis sp. nov., isolated from deep-sea sediment of the Mariana Trench.</title>
        <authorList>
            <person name="Fu H."/>
        </authorList>
    </citation>
    <scope>NUCLEOTIDE SEQUENCE</scope>
    <source>
        <strain evidence="5">MT39</strain>
    </source>
</reference>
<keyword evidence="3" id="KW-0732">Signal</keyword>
<evidence type="ECO:0000256" key="1">
    <source>
        <dbReference type="ARBA" id="ARBA00010088"/>
    </source>
</evidence>
<keyword evidence="6" id="KW-1185">Reference proteome</keyword>
<dbReference type="InterPro" id="IPR050266">
    <property type="entry name" value="AB_hydrolase_sf"/>
</dbReference>
<dbReference type="PRINTS" id="PR00793">
    <property type="entry name" value="PROAMNOPTASE"/>
</dbReference>
<dbReference type="GO" id="GO:0006508">
    <property type="term" value="P:proteolysis"/>
    <property type="evidence" value="ECO:0007669"/>
    <property type="project" value="InterPro"/>
</dbReference>
<feature type="chain" id="PRO_5040882040" evidence="3">
    <location>
        <begin position="20"/>
        <end position="301"/>
    </location>
</feature>
<dbReference type="InterPro" id="IPR029058">
    <property type="entry name" value="AB_hydrolase_fold"/>
</dbReference>
<dbReference type="InterPro" id="IPR002410">
    <property type="entry name" value="Peptidase_S33"/>
</dbReference>
<sequence>MDRLFLIIVTLLLSQNVLAGEKTITTSDGVDLYVKVEGKGTPLLYIHGGPGSGSYWFEKLTGEFLEQHFTVVYLDQRGVGRSQSSPTQDYSLDRMALDFEEVRAALGFKDWLTLGHSFGGVLQMGYAERYPEAQKGMLMINCTLNLIESACESWLPKAAEYVGETYSCAGDTVTLAQRMNEYGGKLQEKGLFWKMGSRDPETFPKLDQMSGEIENFNYDLSNNIMNRSEYWQNFKLLSGGMKMPVLYFYGTNDYMVGPRHYKDLEFSNLLLWENNGGHVPFIEDSNDLEKAVLAYKEKYRV</sequence>
<evidence type="ECO:0000313" key="5">
    <source>
        <dbReference type="EMBL" id="MCX2839260.1"/>
    </source>
</evidence>
<feature type="signal peptide" evidence="3">
    <location>
        <begin position="1"/>
        <end position="19"/>
    </location>
</feature>
<evidence type="ECO:0000259" key="4">
    <source>
        <dbReference type="Pfam" id="PF00561"/>
    </source>
</evidence>
<comment type="caution">
    <text evidence="5">The sequence shown here is derived from an EMBL/GenBank/DDBJ whole genome shotgun (WGS) entry which is preliminary data.</text>
</comment>
<dbReference type="Pfam" id="PF00561">
    <property type="entry name" value="Abhydrolase_1"/>
    <property type="match status" value="1"/>
</dbReference>
<dbReference type="AlphaFoldDB" id="A0A9X3CYZ4"/>
<dbReference type="PANTHER" id="PTHR43798">
    <property type="entry name" value="MONOACYLGLYCEROL LIPASE"/>
    <property type="match status" value="1"/>
</dbReference>
<dbReference type="GO" id="GO:0008233">
    <property type="term" value="F:peptidase activity"/>
    <property type="evidence" value="ECO:0007669"/>
    <property type="project" value="InterPro"/>
</dbReference>
<evidence type="ECO:0000256" key="2">
    <source>
        <dbReference type="ARBA" id="ARBA00022801"/>
    </source>
</evidence>
<dbReference type="SUPFAM" id="SSF53474">
    <property type="entry name" value="alpha/beta-Hydrolases"/>
    <property type="match status" value="1"/>
</dbReference>
<feature type="domain" description="AB hydrolase-1" evidence="4">
    <location>
        <begin position="42"/>
        <end position="284"/>
    </location>
</feature>
<dbReference type="Proteomes" id="UP001148482">
    <property type="component" value="Unassembled WGS sequence"/>
</dbReference>
<organism evidence="5 6">
    <name type="scientific">Salinimicrobium profundisediminis</name>
    <dbReference type="NCBI Taxonomy" id="2994553"/>
    <lineage>
        <taxon>Bacteria</taxon>
        <taxon>Pseudomonadati</taxon>
        <taxon>Bacteroidota</taxon>
        <taxon>Flavobacteriia</taxon>
        <taxon>Flavobacteriales</taxon>
        <taxon>Flavobacteriaceae</taxon>
        <taxon>Salinimicrobium</taxon>
    </lineage>
</organism>
<name>A0A9X3CYZ4_9FLAO</name>
<accession>A0A9X3CYZ4</accession>
<protein>
    <submittedName>
        <fullName evidence="5">Alpha/beta hydrolase</fullName>
    </submittedName>
</protein>
<dbReference type="InterPro" id="IPR000073">
    <property type="entry name" value="AB_hydrolase_1"/>
</dbReference>
<comment type="similarity">
    <text evidence="1">Belongs to the peptidase S33 family.</text>
</comment>